<evidence type="ECO:0000313" key="2">
    <source>
        <dbReference type="Proteomes" id="UP000731907"/>
    </source>
</evidence>
<comment type="caution">
    <text evidence="1">The sequence shown here is derived from an EMBL/GenBank/DDBJ whole genome shotgun (WGS) entry which is preliminary data.</text>
</comment>
<dbReference type="RefSeq" id="WP_161762286.1">
    <property type="nucleotide sequence ID" value="NZ_JAAATX020000006.1"/>
</dbReference>
<sequence length="191" mass="18330">MTGVLALVALGLLGGCVAPGGGIRQVALLDGAVTAAAPSGYCIAEGAGQRGADNAVVLMGRCSAGSGAEPAVITLSVGAAGSGGAMSDGGAALAAYFQSQDGLAALSRSGRAGDVRLLSAASSGGTFVLHVADREAGEYWRAIRPLRGRLATVSVSGAEGAPISVTEGRALLDAAVAALVAANREAGAPSI</sequence>
<gene>
    <name evidence="1" type="ORF">GU927_009945</name>
</gene>
<keyword evidence="2" id="KW-1185">Reference proteome</keyword>
<evidence type="ECO:0000313" key="1">
    <source>
        <dbReference type="EMBL" id="MBU9698164.1"/>
    </source>
</evidence>
<protein>
    <submittedName>
        <fullName evidence="1">Cation transport ATPase</fullName>
    </submittedName>
</protein>
<name>A0ABS6J331_9RHOB</name>
<accession>A0ABS6J331</accession>
<dbReference type="EMBL" id="JAAATX020000006">
    <property type="protein sequence ID" value="MBU9698164.1"/>
    <property type="molecule type" value="Genomic_DNA"/>
</dbReference>
<reference evidence="1 2" key="1">
    <citation type="submission" date="2021-06" db="EMBL/GenBank/DDBJ databases">
        <title>Rhodobacteraceae bacterium strain HSP-20.</title>
        <authorList>
            <person name="Chen W.-M."/>
        </authorList>
    </citation>
    <scope>NUCLEOTIDE SEQUENCE [LARGE SCALE GENOMIC DNA]</scope>
    <source>
        <strain evidence="1 2">HSP-20</strain>
    </source>
</reference>
<dbReference type="Proteomes" id="UP000731907">
    <property type="component" value="Unassembled WGS sequence"/>
</dbReference>
<proteinExistence type="predicted"/>
<organism evidence="1 2">
    <name type="scientific">Paragemmobacter amnigenus</name>
    <dbReference type="NCBI Taxonomy" id="2852097"/>
    <lineage>
        <taxon>Bacteria</taxon>
        <taxon>Pseudomonadati</taxon>
        <taxon>Pseudomonadota</taxon>
        <taxon>Alphaproteobacteria</taxon>
        <taxon>Rhodobacterales</taxon>
        <taxon>Paracoccaceae</taxon>
        <taxon>Paragemmobacter</taxon>
    </lineage>
</organism>